<dbReference type="PROSITE" id="PS50048">
    <property type="entry name" value="ZN2_CY6_FUNGAL_2"/>
    <property type="match status" value="2"/>
</dbReference>
<sequence length="1351" mass="152988">MASAEKETRLSSGNGIVKRRPGAACVHCHRRKVKCDAQSVGFPCSNCQSSGRTDCRIHEKKRRPMTRSTLNPVPILSRPPPALEANVAPSRSQGTNADSLWAKSPDSQQTPRPDNVSGGTVDGSPGTGGIQAQGTLRHHTAQPLSNPSDDRREMENRLVTLIDQQENDSREIQHGVRAIYVGHDVSNMSFLLRQQRGDEISYHVAGNEIPRRRLEIGHDQFLQDALTLPEKPLADELVDAYFKHINPGYPLVEEELFMSQYRNRDPSNPPPVLLLQAILLCGVHVSRNSPEREELKNVFYRRCKWLFDNRIERNRDILVQAALLLTWHSDVLDDDVAANAHYWVGVAARIATGLGMHRDPMSNKFVATDRRTWRRVWWILVQYDVLISLSYGRPQAINLEDSDVRPLTPADFVGCGPRVQIDFVIHFSGLCSMISYIIRERFGLTVSMERRKAILPEADEALANWSLSLPDSLRLRGSMDSWSAMLHLTYNNFLILLHRPHPRASAYSEDYGPHDAEICSAAAGVITSIFEELRQKDCIKYLWCSGVHTLFTAMIQVRVELRFSNPILAINALRRFDSTLSSLRCLADYWFSAETILRLFENSKKLQQDLRLVHDEAPGQVRQTQENDIAACGTGTTDHIFHPDWTSTASASQQQYKKPSSRYNQVHPIPYSTSSSTIFKQEPLDDEWRRDEVEEESEDDNDDDDDDEDAEDEEPPVKNIEADEREKKRRKRNKPTLSCRECVGKKIRCDRGRPHCLSCIRRETECIYRITADTVEDSLRKPTARRKIQPKASKLQPQPQPQAQQQQQQQKQSSSEIDGSPASSTGSKPALFTHQDGTDLLLSNPPYSEIGSTTTIFGIGTDYPFSNYWTQNGGVAEVLKVFPRKEQADILVTVFFDAVDPVYPLISRERFYIDYEGFWELDNNQKPHVDADFLALAFMVLAMGTQFLQAPGSPDQLQGVADFYSSACYQSMRLYSYLNRTSVRCLQAMVFMTYFLMNSGRASDGWAFSGTLVRQATAYGINREPTLFGAKFNAFQILERRRLWHGIVCQDSFMSMSLGLPPAAMHGDVGAATPQRDNDDSSYSIAEAGGKDAASEDFSNEVGHSDTGYVQSMYNLALLARDTIVQARSLSTPIATNRRQRDRLMEAFRATYRTFPDEFRAWDETSIATLAEQGRKRLVRQIMFLTGLYWHCVTLIQCEGIEESELQEKHWAKSGRKFKGPSSVEKYAKGTLDAAYESMRAFFVIHEVLGGESSVWWSFCHRAFSTSITVAHLLKKRDSDRGRQDSIDANSTRTPRRPRRSFSLDPLWERARSDLQHMLQILTGPANAGDQAAKTRVEVLSSYLRSDQKLL</sequence>
<evidence type="ECO:0000256" key="1">
    <source>
        <dbReference type="ARBA" id="ARBA00022723"/>
    </source>
</evidence>
<dbReference type="PROSITE" id="PS00463">
    <property type="entry name" value="ZN2_CY6_FUNGAL_1"/>
    <property type="match status" value="1"/>
</dbReference>
<comment type="caution">
    <text evidence="9">The sequence shown here is derived from an EMBL/GenBank/DDBJ whole genome shotgun (WGS) entry which is preliminary data.</text>
</comment>
<dbReference type="CDD" id="cd00067">
    <property type="entry name" value="GAL4"/>
    <property type="match status" value="2"/>
</dbReference>
<name>A0A364L608_TALAM</name>
<dbReference type="PANTHER" id="PTHR47171">
    <property type="entry name" value="FARA-RELATED"/>
    <property type="match status" value="1"/>
</dbReference>
<evidence type="ECO:0000256" key="5">
    <source>
        <dbReference type="ARBA" id="ARBA00023163"/>
    </source>
</evidence>
<dbReference type="PANTHER" id="PTHR47171:SF4">
    <property type="entry name" value="ACETAMIDASE REGULATORY PROTEIN"/>
    <property type="match status" value="1"/>
</dbReference>
<dbReference type="GO" id="GO:0008270">
    <property type="term" value="F:zinc ion binding"/>
    <property type="evidence" value="ECO:0007669"/>
    <property type="project" value="InterPro"/>
</dbReference>
<feature type="region of interest" description="Disordered" evidence="7">
    <location>
        <begin position="648"/>
        <end position="735"/>
    </location>
</feature>
<dbReference type="SMART" id="SM00066">
    <property type="entry name" value="GAL4"/>
    <property type="match status" value="2"/>
</dbReference>
<feature type="domain" description="Zn(2)-C6 fungal-type" evidence="8">
    <location>
        <begin position="738"/>
        <end position="768"/>
    </location>
</feature>
<keyword evidence="3" id="KW-0805">Transcription regulation</keyword>
<dbReference type="CDD" id="cd12148">
    <property type="entry name" value="fungal_TF_MHR"/>
    <property type="match status" value="2"/>
</dbReference>
<feature type="compositionally biased region" description="Basic and acidic residues" evidence="7">
    <location>
        <begin position="682"/>
        <end position="692"/>
    </location>
</feature>
<dbReference type="InterPro" id="IPR007219">
    <property type="entry name" value="XnlR_reg_dom"/>
</dbReference>
<dbReference type="Gene3D" id="4.10.240.10">
    <property type="entry name" value="Zn(2)-C6 fungal-type DNA-binding domain"/>
    <property type="match status" value="2"/>
</dbReference>
<dbReference type="SMART" id="SM00906">
    <property type="entry name" value="Fungal_trans"/>
    <property type="match status" value="2"/>
</dbReference>
<feature type="region of interest" description="Disordered" evidence="7">
    <location>
        <begin position="778"/>
        <end position="830"/>
    </location>
</feature>
<keyword evidence="4" id="KW-0238">DNA-binding</keyword>
<dbReference type="GO" id="GO:0003677">
    <property type="term" value="F:DNA binding"/>
    <property type="evidence" value="ECO:0007669"/>
    <property type="project" value="UniProtKB-KW"/>
</dbReference>
<dbReference type="GeneID" id="63796476"/>
<dbReference type="STRING" id="1196081.A0A364L608"/>
<evidence type="ECO:0000256" key="6">
    <source>
        <dbReference type="ARBA" id="ARBA00023242"/>
    </source>
</evidence>
<dbReference type="RefSeq" id="XP_040735764.1">
    <property type="nucleotide sequence ID" value="XM_040879937.1"/>
</dbReference>
<dbReference type="SUPFAM" id="SSF57701">
    <property type="entry name" value="Zn2/Cys6 DNA-binding domain"/>
    <property type="match status" value="2"/>
</dbReference>
<dbReference type="InterPro" id="IPR036864">
    <property type="entry name" value="Zn2-C6_fun-type_DNA-bd_sf"/>
</dbReference>
<evidence type="ECO:0000313" key="9">
    <source>
        <dbReference type="EMBL" id="RAO71248.1"/>
    </source>
</evidence>
<organism evidence="9 10">
    <name type="scientific">Talaromyces amestolkiae</name>
    <dbReference type="NCBI Taxonomy" id="1196081"/>
    <lineage>
        <taxon>Eukaryota</taxon>
        <taxon>Fungi</taxon>
        <taxon>Dikarya</taxon>
        <taxon>Ascomycota</taxon>
        <taxon>Pezizomycotina</taxon>
        <taxon>Eurotiomycetes</taxon>
        <taxon>Eurotiomycetidae</taxon>
        <taxon>Eurotiales</taxon>
        <taxon>Trichocomaceae</taxon>
        <taxon>Talaromyces</taxon>
        <taxon>Talaromyces sect. Talaromyces</taxon>
    </lineage>
</organism>
<proteinExistence type="predicted"/>
<gene>
    <name evidence="9" type="ORF">BHQ10_007260</name>
</gene>
<evidence type="ECO:0000313" key="10">
    <source>
        <dbReference type="Proteomes" id="UP000249363"/>
    </source>
</evidence>
<feature type="compositionally biased region" description="Low complexity" evidence="7">
    <location>
        <begin position="790"/>
        <end position="815"/>
    </location>
</feature>
<feature type="domain" description="Zn(2)-C6 fungal-type" evidence="8">
    <location>
        <begin position="24"/>
        <end position="57"/>
    </location>
</feature>
<dbReference type="GO" id="GO:0000981">
    <property type="term" value="F:DNA-binding transcription factor activity, RNA polymerase II-specific"/>
    <property type="evidence" value="ECO:0007669"/>
    <property type="project" value="InterPro"/>
</dbReference>
<feature type="region of interest" description="Disordered" evidence="7">
    <location>
        <begin position="1281"/>
        <end position="1300"/>
    </location>
</feature>
<evidence type="ECO:0000256" key="2">
    <source>
        <dbReference type="ARBA" id="ARBA00022833"/>
    </source>
</evidence>
<dbReference type="InterPro" id="IPR001138">
    <property type="entry name" value="Zn2Cys6_DnaBD"/>
</dbReference>
<keyword evidence="10" id="KW-1185">Reference proteome</keyword>
<protein>
    <recommendedName>
        <fullName evidence="8">Zn(2)-C6 fungal-type domain-containing protein</fullName>
    </recommendedName>
</protein>
<keyword evidence="6" id="KW-0539">Nucleus</keyword>
<dbReference type="Pfam" id="PF04082">
    <property type="entry name" value="Fungal_trans"/>
    <property type="match status" value="2"/>
</dbReference>
<dbReference type="OrthoDB" id="4236860at2759"/>
<feature type="compositionally biased region" description="Polar residues" evidence="7">
    <location>
        <begin position="648"/>
        <end position="664"/>
    </location>
</feature>
<evidence type="ECO:0000256" key="4">
    <source>
        <dbReference type="ARBA" id="ARBA00023125"/>
    </source>
</evidence>
<dbReference type="GO" id="GO:0006351">
    <property type="term" value="P:DNA-templated transcription"/>
    <property type="evidence" value="ECO:0007669"/>
    <property type="project" value="InterPro"/>
</dbReference>
<feature type="region of interest" description="Disordered" evidence="7">
    <location>
        <begin position="58"/>
        <end position="152"/>
    </location>
</feature>
<dbReference type="InterPro" id="IPR052073">
    <property type="entry name" value="Amide_Lactam_Regulators"/>
</dbReference>
<reference evidence="9 10" key="1">
    <citation type="journal article" date="2017" name="Biotechnol. Biofuels">
        <title>Differential beta-glucosidase expression as a function of carbon source availability in Talaromyces amestolkiae: a genomic and proteomic approach.</title>
        <authorList>
            <person name="de Eugenio L.I."/>
            <person name="Mendez-Liter J.A."/>
            <person name="Nieto-Dominguez M."/>
            <person name="Alonso L."/>
            <person name="Gil-Munoz J."/>
            <person name="Barriuso J."/>
            <person name="Prieto A."/>
            <person name="Martinez M.J."/>
        </authorList>
    </citation>
    <scope>NUCLEOTIDE SEQUENCE [LARGE SCALE GENOMIC DNA]</scope>
    <source>
        <strain evidence="9 10">CIB</strain>
    </source>
</reference>
<dbReference type="Proteomes" id="UP000249363">
    <property type="component" value="Unassembled WGS sequence"/>
</dbReference>
<feature type="compositionally biased region" description="Polar residues" evidence="7">
    <location>
        <begin position="89"/>
        <end position="98"/>
    </location>
</feature>
<feature type="compositionally biased region" description="Acidic residues" evidence="7">
    <location>
        <begin position="693"/>
        <end position="714"/>
    </location>
</feature>
<accession>A0A364L608</accession>
<dbReference type="Pfam" id="PF00172">
    <property type="entry name" value="Zn_clus"/>
    <property type="match status" value="2"/>
</dbReference>
<keyword evidence="2" id="KW-0862">Zinc</keyword>
<evidence type="ECO:0000259" key="8">
    <source>
        <dbReference type="PROSITE" id="PS50048"/>
    </source>
</evidence>
<evidence type="ECO:0000256" key="7">
    <source>
        <dbReference type="SAM" id="MobiDB-lite"/>
    </source>
</evidence>
<keyword evidence="5" id="KW-0804">Transcription</keyword>
<keyword evidence="1" id="KW-0479">Metal-binding</keyword>
<evidence type="ECO:0000256" key="3">
    <source>
        <dbReference type="ARBA" id="ARBA00023015"/>
    </source>
</evidence>
<dbReference type="EMBL" id="MIKG01000015">
    <property type="protein sequence ID" value="RAO71248.1"/>
    <property type="molecule type" value="Genomic_DNA"/>
</dbReference>